<name>A0A2T4Z927_9BACL</name>
<gene>
    <name evidence="2" type="ORF">C8J48_0976</name>
</gene>
<evidence type="ECO:0000256" key="1">
    <source>
        <dbReference type="SAM" id="Phobius"/>
    </source>
</evidence>
<keyword evidence="1" id="KW-0812">Transmembrane</keyword>
<dbReference type="RefSeq" id="WP_107725207.1">
    <property type="nucleotide sequence ID" value="NZ_PZZP01000001.1"/>
</dbReference>
<evidence type="ECO:0000313" key="2">
    <source>
        <dbReference type="EMBL" id="PTM58394.1"/>
    </source>
</evidence>
<accession>A0A2T4Z927</accession>
<feature type="transmembrane region" description="Helical" evidence="1">
    <location>
        <begin position="43"/>
        <end position="70"/>
    </location>
</feature>
<sequence>MDTTWILFSVAFIGTALITVVLQKKQRQKSQIPEVDERVLKLFQVYVLRTLIVSGIVGVILLSVFAIIGYKNIPLNYIWLYLLATMLALAICSIVAKKK</sequence>
<protein>
    <recommendedName>
        <fullName evidence="4">DUF2178 domain-containing protein</fullName>
    </recommendedName>
</protein>
<dbReference type="OrthoDB" id="2990019at2"/>
<keyword evidence="1" id="KW-1133">Transmembrane helix</keyword>
<reference evidence="2 3" key="1">
    <citation type="submission" date="2018-04" db="EMBL/GenBank/DDBJ databases">
        <title>Genomic Encyclopedia of Archaeal and Bacterial Type Strains, Phase II (KMG-II): from individual species to whole genera.</title>
        <authorList>
            <person name="Goeker M."/>
        </authorList>
    </citation>
    <scope>NUCLEOTIDE SEQUENCE [LARGE SCALE GENOMIC DNA]</scope>
    <source>
        <strain evidence="2 3">DSM 45169</strain>
    </source>
</reference>
<dbReference type="EMBL" id="PZZP01000001">
    <property type="protein sequence ID" value="PTM58394.1"/>
    <property type="molecule type" value="Genomic_DNA"/>
</dbReference>
<dbReference type="AlphaFoldDB" id="A0A2T4Z927"/>
<keyword evidence="3" id="KW-1185">Reference proteome</keyword>
<keyword evidence="1" id="KW-0472">Membrane</keyword>
<evidence type="ECO:0000313" key="3">
    <source>
        <dbReference type="Proteomes" id="UP000241639"/>
    </source>
</evidence>
<feature type="transmembrane region" description="Helical" evidence="1">
    <location>
        <begin position="76"/>
        <end position="96"/>
    </location>
</feature>
<evidence type="ECO:0008006" key="4">
    <source>
        <dbReference type="Google" id="ProtNLM"/>
    </source>
</evidence>
<proteinExistence type="predicted"/>
<feature type="transmembrane region" description="Helical" evidence="1">
    <location>
        <begin position="6"/>
        <end position="22"/>
    </location>
</feature>
<organism evidence="2 3">
    <name type="scientific">Desmospora activa DSM 45169</name>
    <dbReference type="NCBI Taxonomy" id="1121389"/>
    <lineage>
        <taxon>Bacteria</taxon>
        <taxon>Bacillati</taxon>
        <taxon>Bacillota</taxon>
        <taxon>Bacilli</taxon>
        <taxon>Bacillales</taxon>
        <taxon>Thermoactinomycetaceae</taxon>
        <taxon>Desmospora</taxon>
    </lineage>
</organism>
<comment type="caution">
    <text evidence="2">The sequence shown here is derived from an EMBL/GenBank/DDBJ whole genome shotgun (WGS) entry which is preliminary data.</text>
</comment>
<dbReference type="Proteomes" id="UP000241639">
    <property type="component" value="Unassembled WGS sequence"/>
</dbReference>